<evidence type="ECO:0000313" key="2">
    <source>
        <dbReference type="Proteomes" id="UP000693970"/>
    </source>
</evidence>
<keyword evidence="2" id="KW-1185">Reference proteome</keyword>
<dbReference type="Proteomes" id="UP000693970">
    <property type="component" value="Unassembled WGS sequence"/>
</dbReference>
<accession>A0A9K3LEN3</accession>
<organism evidence="1 2">
    <name type="scientific">Nitzschia inconspicua</name>
    <dbReference type="NCBI Taxonomy" id="303405"/>
    <lineage>
        <taxon>Eukaryota</taxon>
        <taxon>Sar</taxon>
        <taxon>Stramenopiles</taxon>
        <taxon>Ochrophyta</taxon>
        <taxon>Bacillariophyta</taxon>
        <taxon>Bacillariophyceae</taxon>
        <taxon>Bacillariophycidae</taxon>
        <taxon>Bacillariales</taxon>
        <taxon>Bacillariaceae</taxon>
        <taxon>Nitzschia</taxon>
    </lineage>
</organism>
<sequence length="233" mass="25647">MHMAEFRHCPVQTNGYECGLFALAVVWHLLCDKDIHPSVFTQAHIDTFRVALRHGLSSNPGWATMDNIACYFPVLSIPAPPPPPSSPAIEISPPSFTSVGDAQLAGCGPRSLEVANVATERNTDAGPGMEFGPTEEPGQEQDPILDYEDNYFQDNFSSKGVVFGTVDDVLVAINEYQESSGTFYLPLGCVDVRVHFACELSICFDWRFFLIPVVKSAVFSIRPMRRIPFASLT</sequence>
<reference evidence="1" key="1">
    <citation type="journal article" date="2021" name="Sci. Rep.">
        <title>Diploid genomic architecture of Nitzschia inconspicua, an elite biomass production diatom.</title>
        <authorList>
            <person name="Oliver A."/>
            <person name="Podell S."/>
            <person name="Pinowska A."/>
            <person name="Traller J.C."/>
            <person name="Smith S.R."/>
            <person name="McClure R."/>
            <person name="Beliaev A."/>
            <person name="Bohutskyi P."/>
            <person name="Hill E.A."/>
            <person name="Rabines A."/>
            <person name="Zheng H."/>
            <person name="Allen L.Z."/>
            <person name="Kuo A."/>
            <person name="Grigoriev I.V."/>
            <person name="Allen A.E."/>
            <person name="Hazlebeck D."/>
            <person name="Allen E.E."/>
        </authorList>
    </citation>
    <scope>NUCLEOTIDE SEQUENCE</scope>
    <source>
        <strain evidence="1">Hildebrandi</strain>
    </source>
</reference>
<dbReference type="OrthoDB" id="5065855at2759"/>
<evidence type="ECO:0000313" key="1">
    <source>
        <dbReference type="EMBL" id="KAG7360727.1"/>
    </source>
</evidence>
<protein>
    <submittedName>
        <fullName evidence="1">Uncharacterized protein</fullName>
    </submittedName>
</protein>
<gene>
    <name evidence="1" type="ORF">IV203_035826</name>
</gene>
<dbReference type="EMBL" id="JAGRRH010000013">
    <property type="protein sequence ID" value="KAG7360727.1"/>
    <property type="molecule type" value="Genomic_DNA"/>
</dbReference>
<comment type="caution">
    <text evidence="1">The sequence shown here is derived from an EMBL/GenBank/DDBJ whole genome shotgun (WGS) entry which is preliminary data.</text>
</comment>
<name>A0A9K3LEN3_9STRA</name>
<dbReference type="AlphaFoldDB" id="A0A9K3LEN3"/>
<proteinExistence type="predicted"/>
<reference evidence="1" key="2">
    <citation type="submission" date="2021-04" db="EMBL/GenBank/DDBJ databases">
        <authorList>
            <person name="Podell S."/>
        </authorList>
    </citation>
    <scope>NUCLEOTIDE SEQUENCE</scope>
    <source>
        <strain evidence="1">Hildebrandi</strain>
    </source>
</reference>